<evidence type="ECO:0000313" key="3">
    <source>
        <dbReference type="EMBL" id="KAG7160041.1"/>
    </source>
</evidence>
<dbReference type="EMBL" id="JAHLQT010031743">
    <property type="protein sequence ID" value="KAG7160041.1"/>
    <property type="molecule type" value="Genomic_DNA"/>
</dbReference>
<dbReference type="Pfam" id="PF00405">
    <property type="entry name" value="Transferrin"/>
    <property type="match status" value="1"/>
</dbReference>
<dbReference type="GO" id="GO:0005886">
    <property type="term" value="C:plasma membrane"/>
    <property type="evidence" value="ECO:0007669"/>
    <property type="project" value="TreeGrafter"/>
</dbReference>
<keyword evidence="4" id="KW-1185">Reference proteome</keyword>
<evidence type="ECO:0000256" key="1">
    <source>
        <dbReference type="SAM" id="MobiDB-lite"/>
    </source>
</evidence>
<reference evidence="3" key="1">
    <citation type="journal article" date="2021" name="Sci. Adv.">
        <title>The American lobster genome reveals insights on longevity, neural, and immune adaptations.</title>
        <authorList>
            <person name="Polinski J.M."/>
            <person name="Zimin A.V."/>
            <person name="Clark K.F."/>
            <person name="Kohn A.B."/>
            <person name="Sadowski N."/>
            <person name="Timp W."/>
            <person name="Ptitsyn A."/>
            <person name="Khanna P."/>
            <person name="Romanova D.Y."/>
            <person name="Williams P."/>
            <person name="Greenwood S.J."/>
            <person name="Moroz L.L."/>
            <person name="Walt D.R."/>
            <person name="Bodnar A.G."/>
        </authorList>
    </citation>
    <scope>NUCLEOTIDE SEQUENCE</scope>
    <source>
        <strain evidence="3">GMGI-L3</strain>
    </source>
</reference>
<dbReference type="CDD" id="cd13529">
    <property type="entry name" value="PBP2_transferrin"/>
    <property type="match status" value="1"/>
</dbReference>
<dbReference type="Gene3D" id="3.40.190.10">
    <property type="entry name" value="Periplasmic binding protein-like II"/>
    <property type="match status" value="2"/>
</dbReference>
<evidence type="ECO:0000259" key="2">
    <source>
        <dbReference type="PROSITE" id="PS51408"/>
    </source>
</evidence>
<dbReference type="SUPFAM" id="SSF53850">
    <property type="entry name" value="Periplasmic binding protein-like II"/>
    <property type="match status" value="1"/>
</dbReference>
<dbReference type="GO" id="GO:0006826">
    <property type="term" value="P:iron ion transport"/>
    <property type="evidence" value="ECO:0007669"/>
    <property type="project" value="TreeGrafter"/>
</dbReference>
<dbReference type="GO" id="GO:0005615">
    <property type="term" value="C:extracellular space"/>
    <property type="evidence" value="ECO:0007669"/>
    <property type="project" value="TreeGrafter"/>
</dbReference>
<dbReference type="PROSITE" id="PS51408">
    <property type="entry name" value="TRANSFERRIN_LIKE_4"/>
    <property type="match status" value="1"/>
</dbReference>
<gene>
    <name evidence="3" type="primary">Trf-L2</name>
    <name evidence="3" type="ORF">Hamer_G017494</name>
</gene>
<proteinExistence type="predicted"/>
<dbReference type="PANTHER" id="PTHR11485:SF29">
    <property type="entry name" value="TRANSFERRIN 2"/>
    <property type="match status" value="1"/>
</dbReference>
<feature type="region of interest" description="Disordered" evidence="1">
    <location>
        <begin position="342"/>
        <end position="373"/>
    </location>
</feature>
<evidence type="ECO:0000313" key="4">
    <source>
        <dbReference type="Proteomes" id="UP000747542"/>
    </source>
</evidence>
<organism evidence="3 4">
    <name type="scientific">Homarus americanus</name>
    <name type="common">American lobster</name>
    <dbReference type="NCBI Taxonomy" id="6706"/>
    <lineage>
        <taxon>Eukaryota</taxon>
        <taxon>Metazoa</taxon>
        <taxon>Ecdysozoa</taxon>
        <taxon>Arthropoda</taxon>
        <taxon>Crustacea</taxon>
        <taxon>Multicrustacea</taxon>
        <taxon>Malacostraca</taxon>
        <taxon>Eumalacostraca</taxon>
        <taxon>Eucarida</taxon>
        <taxon>Decapoda</taxon>
        <taxon>Pleocyemata</taxon>
        <taxon>Astacidea</taxon>
        <taxon>Nephropoidea</taxon>
        <taxon>Nephropidae</taxon>
        <taxon>Homarus</taxon>
    </lineage>
</organism>
<feature type="domain" description="Transferrin-like" evidence="2">
    <location>
        <begin position="1"/>
        <end position="298"/>
    </location>
</feature>
<dbReference type="InterPro" id="IPR001156">
    <property type="entry name" value="Transferrin-like_dom"/>
</dbReference>
<dbReference type="SMART" id="SM00094">
    <property type="entry name" value="TR_FER"/>
    <property type="match status" value="1"/>
</dbReference>
<dbReference type="AlphaFoldDB" id="A0A8J5MQI1"/>
<comment type="caution">
    <text evidence="3">The sequence shown here is derived from an EMBL/GenBank/DDBJ whole genome shotgun (WGS) entry which is preliminary data.</text>
</comment>
<name>A0A8J5MQI1_HOMAM</name>
<sequence>MLMVDDGLADLVVLDPNEIFIAGRYHSLVPIMKESYENGLKFYYSVAVVHKGNLTSVRSLADLAGTVACFPSVASMGGWVIPISELIRSQAMKIVDCNNHIKSASEFFSGGCAVNILSDKYNPLGDNSQVLCSACGSDLPGQHCTSQDIYAGYQGAFNCLLDKGDIAFMKHSTIKRAIESTESLHTEDEFELLCQDGRRVAMSDFEECNWGTVPSNAIVTTSAKSPEQRSLLQEFLKQITALYGTKPEDPNEFFLFESSPKYGNSYDLLLSDDTQMLVELAISQQNFQKYLVGNIMSHIETLHSCPVATMTLCVTSRSEYLKCLKMRAGFDELESEDIEDILASHTEELTNEDLQQLTEHSPVEDDDNEEEHQ</sequence>
<dbReference type="PANTHER" id="PTHR11485">
    <property type="entry name" value="TRANSFERRIN"/>
    <property type="match status" value="1"/>
</dbReference>
<dbReference type="Proteomes" id="UP000747542">
    <property type="component" value="Unassembled WGS sequence"/>
</dbReference>
<accession>A0A8J5MQI1</accession>
<dbReference type="GO" id="GO:0055037">
    <property type="term" value="C:recycling endosome"/>
    <property type="evidence" value="ECO:0007669"/>
    <property type="project" value="TreeGrafter"/>
</dbReference>
<protein>
    <submittedName>
        <fullName evidence="3">Transferrin-like 2</fullName>
    </submittedName>
</protein>
<feature type="compositionally biased region" description="Acidic residues" evidence="1">
    <location>
        <begin position="364"/>
        <end position="373"/>
    </location>
</feature>
<dbReference type="PRINTS" id="PR00422">
    <property type="entry name" value="TRANSFERRIN"/>
</dbReference>
<dbReference type="GO" id="GO:0005769">
    <property type="term" value="C:early endosome"/>
    <property type="evidence" value="ECO:0007669"/>
    <property type="project" value="TreeGrafter"/>
</dbReference>